<comment type="caution">
    <text evidence="3">The sequence shown here is derived from an EMBL/GenBank/DDBJ whole genome shotgun (WGS) entry which is preliminary data.</text>
</comment>
<evidence type="ECO:0000256" key="1">
    <source>
        <dbReference type="SAM" id="MobiDB-lite"/>
    </source>
</evidence>
<sequence>MLRLKRPRAESGSTAESTQDFQQTGLDDDASADEYPPWSGFDGSDKTGDAPADDAMLQDDDTQTLPVQDTTQSTRPLSLMDDVCGTREDSSEVDSPPPQRYGTRPANVDRRPGKDVGLNWKADKLEREAAEAAQSQKKSEAAAKKQDKSQRAAQEEAGVQRIAALGTARMRADREDRAQVDKRTARAYRAPLANAESVNSSGDSNNDSGGRHQNDASPALDTADSRTGGKVPSAVKQSAAEKRREQQTMVRERIVDARPDLAGKAHTHGDLYLSTPQSSAPPRKPTSDVDVFRPDYRQKLLNAASSGSASPVPRSNRATSAKEASPVTRLRLVGAAPLTPSPSVCALSCSSSHAPSLTPTPSITLHTQSTEPQRGRAAHYNAEYDDANGGFDDEDVFADAAIAVSRRSARYPEMVEVSAVEDDAETKVKKKISRTLKADMDVTQSLSAEVALPNWLNAVFEASIMPTLIDHYGGQRDPWKMDIPQGKMGTSLIDLVQELVDNLCPRRKYIVGKTSPIAKIARQRMGNWRRGFLTRANTVTATEFERIRELNPKSTRDAVCIWAAAATDALKGEAYWEHPATGQERKGHGAIQSRYILTVFAPHLQMISSSILEEHPRPVGALALACTAIEIVFKSYTTGSFKAPKEQFNEMNGGSKTDEWCTDSVEPLAEKADAFDRLMRKTRALAEKSSVIVSTQPASKCPRRVVDSSPIRSD</sequence>
<feature type="compositionally biased region" description="Basic and acidic residues" evidence="1">
    <location>
        <begin position="239"/>
        <end position="269"/>
    </location>
</feature>
<feature type="domain" description="DUF6532" evidence="2">
    <location>
        <begin position="504"/>
        <end position="650"/>
    </location>
</feature>
<feature type="region of interest" description="Disordered" evidence="1">
    <location>
        <begin position="1"/>
        <end position="290"/>
    </location>
</feature>
<dbReference type="AlphaFoldDB" id="A0A1M2V7Y5"/>
<feature type="region of interest" description="Disordered" evidence="1">
    <location>
        <begin position="302"/>
        <end position="326"/>
    </location>
</feature>
<keyword evidence="4" id="KW-1185">Reference proteome</keyword>
<feature type="compositionally biased region" description="Polar residues" evidence="1">
    <location>
        <begin position="63"/>
        <end position="76"/>
    </location>
</feature>
<dbReference type="Pfam" id="PF20149">
    <property type="entry name" value="DUF6532"/>
    <property type="match status" value="1"/>
</dbReference>
<dbReference type="Proteomes" id="UP000184267">
    <property type="component" value="Unassembled WGS sequence"/>
</dbReference>
<dbReference type="EMBL" id="MNAD01001602">
    <property type="protein sequence ID" value="OJT03663.1"/>
    <property type="molecule type" value="Genomic_DNA"/>
</dbReference>
<feature type="compositionally biased region" description="Polar residues" evidence="1">
    <location>
        <begin position="11"/>
        <end position="25"/>
    </location>
</feature>
<protein>
    <recommendedName>
        <fullName evidence="2">DUF6532 domain-containing protein</fullName>
    </recommendedName>
</protein>
<feature type="region of interest" description="Disordered" evidence="1">
    <location>
        <begin position="350"/>
        <end position="375"/>
    </location>
</feature>
<reference evidence="3 4" key="1">
    <citation type="submission" date="2016-10" db="EMBL/GenBank/DDBJ databases">
        <title>Genome sequence of the basidiomycete white-rot fungus Trametes pubescens.</title>
        <authorList>
            <person name="Makela M.R."/>
            <person name="Granchi Z."/>
            <person name="Peng M."/>
            <person name="De Vries R.P."/>
            <person name="Grigoriev I."/>
            <person name="Riley R."/>
            <person name="Hilden K."/>
        </authorList>
    </citation>
    <scope>NUCLEOTIDE SEQUENCE [LARGE SCALE GENOMIC DNA]</scope>
    <source>
        <strain evidence="3 4">FBCC735</strain>
    </source>
</reference>
<evidence type="ECO:0000259" key="2">
    <source>
        <dbReference type="Pfam" id="PF20149"/>
    </source>
</evidence>
<evidence type="ECO:0000313" key="3">
    <source>
        <dbReference type="EMBL" id="OJT03663.1"/>
    </source>
</evidence>
<feature type="compositionally biased region" description="Basic and acidic residues" evidence="1">
    <location>
        <begin position="170"/>
        <end position="184"/>
    </location>
</feature>
<evidence type="ECO:0000313" key="4">
    <source>
        <dbReference type="Proteomes" id="UP000184267"/>
    </source>
</evidence>
<dbReference type="InterPro" id="IPR045341">
    <property type="entry name" value="DUF6532"/>
</dbReference>
<feature type="compositionally biased region" description="Basic and acidic residues" evidence="1">
    <location>
        <begin position="121"/>
        <end position="130"/>
    </location>
</feature>
<feature type="compositionally biased region" description="Basic and acidic residues" evidence="1">
    <location>
        <begin position="137"/>
        <end position="154"/>
    </location>
</feature>
<name>A0A1M2V7Y5_TRAPU</name>
<dbReference type="OrthoDB" id="2800032at2759"/>
<accession>A0A1M2V7Y5</accession>
<feature type="compositionally biased region" description="Polar residues" evidence="1">
    <location>
        <begin position="353"/>
        <end position="372"/>
    </location>
</feature>
<feature type="compositionally biased region" description="Low complexity" evidence="1">
    <location>
        <begin position="199"/>
        <end position="208"/>
    </location>
</feature>
<proteinExistence type="predicted"/>
<dbReference type="OMA" id="AIYEWRE"/>
<feature type="region of interest" description="Disordered" evidence="1">
    <location>
        <begin position="688"/>
        <end position="714"/>
    </location>
</feature>
<organism evidence="3 4">
    <name type="scientific">Trametes pubescens</name>
    <name type="common">White-rot fungus</name>
    <dbReference type="NCBI Taxonomy" id="154538"/>
    <lineage>
        <taxon>Eukaryota</taxon>
        <taxon>Fungi</taxon>
        <taxon>Dikarya</taxon>
        <taxon>Basidiomycota</taxon>
        <taxon>Agaricomycotina</taxon>
        <taxon>Agaricomycetes</taxon>
        <taxon>Polyporales</taxon>
        <taxon>Polyporaceae</taxon>
        <taxon>Trametes</taxon>
    </lineage>
</organism>
<gene>
    <name evidence="3" type="ORF">TRAPUB_5691</name>
</gene>